<evidence type="ECO:0000256" key="1">
    <source>
        <dbReference type="SAM" id="MobiDB-lite"/>
    </source>
</evidence>
<proteinExistence type="predicted"/>
<reference evidence="2 3" key="2">
    <citation type="submission" date="2018-11" db="EMBL/GenBank/DDBJ databases">
        <authorList>
            <consortium name="Pathogen Informatics"/>
        </authorList>
    </citation>
    <scope>NUCLEOTIDE SEQUENCE [LARGE SCALE GENOMIC DNA]</scope>
    <source>
        <strain evidence="2 3">Egypt</strain>
    </source>
</reference>
<organism evidence="4">
    <name type="scientific">Echinostoma caproni</name>
    <dbReference type="NCBI Taxonomy" id="27848"/>
    <lineage>
        <taxon>Eukaryota</taxon>
        <taxon>Metazoa</taxon>
        <taxon>Spiralia</taxon>
        <taxon>Lophotrochozoa</taxon>
        <taxon>Platyhelminthes</taxon>
        <taxon>Trematoda</taxon>
        <taxon>Digenea</taxon>
        <taxon>Plagiorchiida</taxon>
        <taxon>Echinostomata</taxon>
        <taxon>Echinostomatoidea</taxon>
        <taxon>Echinostomatidae</taxon>
        <taxon>Echinostoma</taxon>
    </lineage>
</organism>
<dbReference type="Proteomes" id="UP000272942">
    <property type="component" value="Unassembled WGS sequence"/>
</dbReference>
<gene>
    <name evidence="2" type="ORF">ECPE_LOCUS6512</name>
</gene>
<evidence type="ECO:0000313" key="3">
    <source>
        <dbReference type="Proteomes" id="UP000272942"/>
    </source>
</evidence>
<name>A0A183AHS7_9TREM</name>
<evidence type="ECO:0000313" key="4">
    <source>
        <dbReference type="WBParaSite" id="ECPE_0000652501-mRNA-1"/>
    </source>
</evidence>
<reference evidence="4" key="1">
    <citation type="submission" date="2016-06" db="UniProtKB">
        <authorList>
            <consortium name="WormBaseParasite"/>
        </authorList>
    </citation>
    <scope>IDENTIFICATION</scope>
</reference>
<protein>
    <submittedName>
        <fullName evidence="4">Phosphatase and actin regulator</fullName>
    </submittedName>
</protein>
<keyword evidence="3" id="KW-1185">Reference proteome</keyword>
<sequence length="89" mass="10248">MTPAGVSSRDEALKDIIPEEIELELREAELRKRKLQILQRCDLNMYIPSENPIQDDDSPSNHGHMSSFNFDDVIRTSRGDLHAAENRDR</sequence>
<dbReference type="EMBL" id="UZAN01043523">
    <property type="protein sequence ID" value="VDP78556.1"/>
    <property type="molecule type" value="Genomic_DNA"/>
</dbReference>
<evidence type="ECO:0000313" key="2">
    <source>
        <dbReference type="EMBL" id="VDP78556.1"/>
    </source>
</evidence>
<dbReference type="WBParaSite" id="ECPE_0000652501-mRNA-1">
    <property type="protein sequence ID" value="ECPE_0000652501-mRNA-1"/>
    <property type="gene ID" value="ECPE_0000652501"/>
</dbReference>
<feature type="region of interest" description="Disordered" evidence="1">
    <location>
        <begin position="49"/>
        <end position="71"/>
    </location>
</feature>
<feature type="compositionally biased region" description="Polar residues" evidence="1">
    <location>
        <begin position="60"/>
        <end position="69"/>
    </location>
</feature>
<dbReference type="AlphaFoldDB" id="A0A183AHS7"/>
<accession>A0A183AHS7</accession>